<dbReference type="AlphaFoldDB" id="A0A453AUW0"/>
<dbReference type="FunFam" id="2.60.120.10:FF:000090">
    <property type="entry name" value="Sodium/hydrogen exchanger 7"/>
    <property type="match status" value="1"/>
</dbReference>
<keyword evidence="3" id="KW-1185">Reference proteome</keyword>
<dbReference type="PROSITE" id="PS50042">
    <property type="entry name" value="CNMP_BINDING_3"/>
    <property type="match status" value="1"/>
</dbReference>
<reference evidence="2" key="4">
    <citation type="submission" date="2019-03" db="UniProtKB">
        <authorList>
            <consortium name="EnsemblPlants"/>
        </authorList>
    </citation>
    <scope>IDENTIFICATION</scope>
</reference>
<sequence length="534" mass="59397">NLRDGRVRLLNGVQASYWAMLDEGRITQATANILMRSVDEAMDLVSSRPLCDWNSLQSNVYFPSYYRFLSASMLPQSFITYFTVQRLESGCYICAAFLRAHRIARRQLQDFLGDSEIAKIVIDESNAGGEEARKFLEEVRCTFPQLLCVLKTRQVTYAVLTHLSENVQNLWKTGLLEEKEMAHLDDAWQVVECLTCLLLRKLIAKVVSVHNSCQLITCQTDLKKLKRSPQLVKMPRVSDLLGAHPLVSMLPAAVRAPLLSNTKENVKGHGAALYMEGLRATGIWIVSIGAVKWRSQRLSSRHSLHPIFSHGSTLGLYEVLTGKSCLCDMITDSLVRCFFIEAEKIDQLRQSDPSVEAFLWQESAAVIAKLLIPRVFERMTMQETRLLVSTGSAMNLYTKGEDIILEHNYIGILLEGTLKAENQNNIVPPGVLLPSSMDLELLGLQSSEMNHMDSCSAANSYQVEAQAARVIIFEVGRLFTEANGQRNQPGGSFSAEALQLSMEESTGEEQVIITVDSTNKLPLGDSSSGVTRGS</sequence>
<reference evidence="3" key="2">
    <citation type="journal article" date="2017" name="Nat. Plants">
        <title>The Aegilops tauschii genome reveals multiple impacts of transposons.</title>
        <authorList>
            <person name="Zhao G."/>
            <person name="Zou C."/>
            <person name="Li K."/>
            <person name="Wang K."/>
            <person name="Li T."/>
            <person name="Gao L."/>
            <person name="Zhang X."/>
            <person name="Wang H."/>
            <person name="Yang Z."/>
            <person name="Liu X."/>
            <person name="Jiang W."/>
            <person name="Mao L."/>
            <person name="Kong X."/>
            <person name="Jiao Y."/>
            <person name="Jia J."/>
        </authorList>
    </citation>
    <scope>NUCLEOTIDE SEQUENCE [LARGE SCALE GENOMIC DNA]</scope>
    <source>
        <strain evidence="3">cv. AL8/78</strain>
    </source>
</reference>
<evidence type="ECO:0000259" key="1">
    <source>
        <dbReference type="PROSITE" id="PS50042"/>
    </source>
</evidence>
<evidence type="ECO:0000313" key="2">
    <source>
        <dbReference type="EnsemblPlants" id="AET2Gv20266100.4"/>
    </source>
</evidence>
<accession>A0A453AUW0</accession>
<dbReference type="InterPro" id="IPR000595">
    <property type="entry name" value="cNMP-bd_dom"/>
</dbReference>
<reference evidence="3" key="1">
    <citation type="journal article" date="2014" name="Science">
        <title>Ancient hybridizations among the ancestral genomes of bread wheat.</title>
        <authorList>
            <consortium name="International Wheat Genome Sequencing Consortium,"/>
            <person name="Marcussen T."/>
            <person name="Sandve S.R."/>
            <person name="Heier L."/>
            <person name="Spannagl M."/>
            <person name="Pfeifer M."/>
            <person name="Jakobsen K.S."/>
            <person name="Wulff B.B."/>
            <person name="Steuernagel B."/>
            <person name="Mayer K.F."/>
            <person name="Olsen O.A."/>
        </authorList>
    </citation>
    <scope>NUCLEOTIDE SEQUENCE [LARGE SCALE GENOMIC DNA]</scope>
    <source>
        <strain evidence="3">cv. AL8/78</strain>
    </source>
</reference>
<organism evidence="2 3">
    <name type="scientific">Aegilops tauschii subsp. strangulata</name>
    <name type="common">Goatgrass</name>
    <dbReference type="NCBI Taxonomy" id="200361"/>
    <lineage>
        <taxon>Eukaryota</taxon>
        <taxon>Viridiplantae</taxon>
        <taxon>Streptophyta</taxon>
        <taxon>Embryophyta</taxon>
        <taxon>Tracheophyta</taxon>
        <taxon>Spermatophyta</taxon>
        <taxon>Magnoliopsida</taxon>
        <taxon>Liliopsida</taxon>
        <taxon>Poales</taxon>
        <taxon>Poaceae</taxon>
        <taxon>BOP clade</taxon>
        <taxon>Pooideae</taxon>
        <taxon>Triticodae</taxon>
        <taxon>Triticeae</taxon>
        <taxon>Triticinae</taxon>
        <taxon>Aegilops</taxon>
    </lineage>
</organism>
<reference evidence="2" key="5">
    <citation type="journal article" date="2021" name="G3 (Bethesda)">
        <title>Aegilops tauschii genome assembly Aet v5.0 features greater sequence contiguity and improved annotation.</title>
        <authorList>
            <person name="Wang L."/>
            <person name="Zhu T."/>
            <person name="Rodriguez J.C."/>
            <person name="Deal K.R."/>
            <person name="Dubcovsky J."/>
            <person name="McGuire P.E."/>
            <person name="Lux T."/>
            <person name="Spannagl M."/>
            <person name="Mayer K.F.X."/>
            <person name="Baldrich P."/>
            <person name="Meyers B.C."/>
            <person name="Huo N."/>
            <person name="Gu Y.Q."/>
            <person name="Zhou H."/>
            <person name="Devos K.M."/>
            <person name="Bennetzen J.L."/>
            <person name="Unver T."/>
            <person name="Budak H."/>
            <person name="Gulick P.J."/>
            <person name="Galiba G."/>
            <person name="Kalapos B."/>
            <person name="Nelson D.R."/>
            <person name="Li P."/>
            <person name="You F.M."/>
            <person name="Luo M.C."/>
            <person name="Dvorak J."/>
        </authorList>
    </citation>
    <scope>NUCLEOTIDE SEQUENCE [LARGE SCALE GENOMIC DNA]</scope>
    <source>
        <strain evidence="2">cv. AL8/78</strain>
    </source>
</reference>
<dbReference type="InterPro" id="IPR018490">
    <property type="entry name" value="cNMP-bd_dom_sf"/>
</dbReference>
<feature type="domain" description="Cyclic nucleotide-binding" evidence="1">
    <location>
        <begin position="246"/>
        <end position="348"/>
    </location>
</feature>
<dbReference type="Gramene" id="AET2Gv20266100.4">
    <property type="protein sequence ID" value="AET2Gv20266100.4"/>
    <property type="gene ID" value="AET2Gv20266100"/>
</dbReference>
<evidence type="ECO:0000313" key="3">
    <source>
        <dbReference type="Proteomes" id="UP000015105"/>
    </source>
</evidence>
<dbReference type="Proteomes" id="UP000015105">
    <property type="component" value="Chromosome 2D"/>
</dbReference>
<protein>
    <recommendedName>
        <fullName evidence="1">Cyclic nucleotide-binding domain-containing protein</fullName>
    </recommendedName>
</protein>
<dbReference type="SUPFAM" id="SSF51206">
    <property type="entry name" value="cAMP-binding domain-like"/>
    <property type="match status" value="1"/>
</dbReference>
<proteinExistence type="predicted"/>
<dbReference type="EnsemblPlants" id="AET2Gv20266100.4">
    <property type="protein sequence ID" value="AET2Gv20266100.4"/>
    <property type="gene ID" value="AET2Gv20266100"/>
</dbReference>
<name>A0A453AUW0_AEGTS</name>
<dbReference type="Gene3D" id="2.60.120.10">
    <property type="entry name" value="Jelly Rolls"/>
    <property type="match status" value="1"/>
</dbReference>
<dbReference type="InterPro" id="IPR014710">
    <property type="entry name" value="RmlC-like_jellyroll"/>
</dbReference>
<reference evidence="2" key="3">
    <citation type="journal article" date="2017" name="Nature">
        <title>Genome sequence of the progenitor of the wheat D genome Aegilops tauschii.</title>
        <authorList>
            <person name="Luo M.C."/>
            <person name="Gu Y.Q."/>
            <person name="Puiu D."/>
            <person name="Wang H."/>
            <person name="Twardziok S.O."/>
            <person name="Deal K.R."/>
            <person name="Huo N."/>
            <person name="Zhu T."/>
            <person name="Wang L."/>
            <person name="Wang Y."/>
            <person name="McGuire P.E."/>
            <person name="Liu S."/>
            <person name="Long H."/>
            <person name="Ramasamy R.K."/>
            <person name="Rodriguez J.C."/>
            <person name="Van S.L."/>
            <person name="Yuan L."/>
            <person name="Wang Z."/>
            <person name="Xia Z."/>
            <person name="Xiao L."/>
            <person name="Anderson O.D."/>
            <person name="Ouyang S."/>
            <person name="Liang Y."/>
            <person name="Zimin A.V."/>
            <person name="Pertea G."/>
            <person name="Qi P."/>
            <person name="Bennetzen J.L."/>
            <person name="Dai X."/>
            <person name="Dawson M.W."/>
            <person name="Muller H.G."/>
            <person name="Kugler K."/>
            <person name="Rivarola-Duarte L."/>
            <person name="Spannagl M."/>
            <person name="Mayer K.F.X."/>
            <person name="Lu F.H."/>
            <person name="Bevan M.W."/>
            <person name="Leroy P."/>
            <person name="Li P."/>
            <person name="You F.M."/>
            <person name="Sun Q."/>
            <person name="Liu Z."/>
            <person name="Lyons E."/>
            <person name="Wicker T."/>
            <person name="Salzberg S.L."/>
            <person name="Devos K.M."/>
            <person name="Dvorak J."/>
        </authorList>
    </citation>
    <scope>NUCLEOTIDE SEQUENCE [LARGE SCALE GENOMIC DNA]</scope>
    <source>
        <strain evidence="2">cv. AL8/78</strain>
    </source>
</reference>